<keyword evidence="2" id="KW-0732">Signal</keyword>
<organism evidence="3">
    <name type="scientific">uncultured Sphingomonadaceae bacterium</name>
    <dbReference type="NCBI Taxonomy" id="169976"/>
    <lineage>
        <taxon>Bacteria</taxon>
        <taxon>Pseudomonadati</taxon>
        <taxon>Pseudomonadota</taxon>
        <taxon>Alphaproteobacteria</taxon>
        <taxon>Sphingomonadales</taxon>
        <taxon>Sphingomonadaceae</taxon>
        <taxon>environmental samples</taxon>
    </lineage>
</organism>
<feature type="region of interest" description="Disordered" evidence="1">
    <location>
        <begin position="121"/>
        <end position="140"/>
    </location>
</feature>
<evidence type="ECO:0000256" key="1">
    <source>
        <dbReference type="SAM" id="MobiDB-lite"/>
    </source>
</evidence>
<reference evidence="3" key="1">
    <citation type="submission" date="2020-02" db="EMBL/GenBank/DDBJ databases">
        <authorList>
            <person name="Meier V. D."/>
        </authorList>
    </citation>
    <scope>NUCLEOTIDE SEQUENCE</scope>
    <source>
        <strain evidence="3">AVDCRST_MAG39</strain>
    </source>
</reference>
<gene>
    <name evidence="3" type="ORF">AVDCRST_MAG39-2202</name>
</gene>
<proteinExistence type="predicted"/>
<name>A0A6J4T6E3_9SPHN</name>
<feature type="chain" id="PRO_5026811420" evidence="2">
    <location>
        <begin position="20"/>
        <end position="181"/>
    </location>
</feature>
<dbReference type="AlphaFoldDB" id="A0A6J4T6E3"/>
<sequence>MISGCIAAWAAGAAAGAGALGPADVDASSPSPARSAITVPTFTPSEPSGINSFATVPSSTASNSIVALSVSTSARRSPATTLSPSFTAQRDKVPSSMVGDSAGILISIGMGRSLWGADGRVFRPGPGHGQGRGLREGAASSSRAGCAPISSWWRMARPRAAPCASPRAAPRARGAGWSSSP</sequence>
<accession>A0A6J4T6E3</accession>
<feature type="signal peptide" evidence="2">
    <location>
        <begin position="1"/>
        <end position="19"/>
    </location>
</feature>
<evidence type="ECO:0000313" key="3">
    <source>
        <dbReference type="EMBL" id="CAA9514554.1"/>
    </source>
</evidence>
<protein>
    <submittedName>
        <fullName evidence="3">Uncharacterized protein</fullName>
    </submittedName>
</protein>
<feature type="region of interest" description="Disordered" evidence="1">
    <location>
        <begin position="158"/>
        <end position="181"/>
    </location>
</feature>
<dbReference type="EMBL" id="CADCVW010000092">
    <property type="protein sequence ID" value="CAA9514554.1"/>
    <property type="molecule type" value="Genomic_DNA"/>
</dbReference>
<evidence type="ECO:0000256" key="2">
    <source>
        <dbReference type="SAM" id="SignalP"/>
    </source>
</evidence>